<evidence type="ECO:0000313" key="3">
    <source>
        <dbReference type="Proteomes" id="UP000019149"/>
    </source>
</evidence>
<dbReference type="GeneID" id="36346894"/>
<keyword evidence="1" id="KW-1133">Transmembrane helix</keyword>
<accession>W6U6L5</accession>
<evidence type="ECO:0000313" key="2">
    <source>
        <dbReference type="EMBL" id="EUB53962.1"/>
    </source>
</evidence>
<name>W6U6L5_ECHGR</name>
<keyword evidence="1" id="KW-0472">Membrane</keyword>
<comment type="caution">
    <text evidence="2">The sequence shown here is derived from an EMBL/GenBank/DDBJ whole genome shotgun (WGS) entry which is preliminary data.</text>
</comment>
<sequence length="224" mass="25361">MRATAAEQTHHFSDMQLFLFNSLLLLEALLPLSVLHYGYTIVSIINSILKDAPQYLATYAKKFHMESVESFARSCPVSFYETLVNGEVAKKVEISKMKLDVSVRVKKTVHPEVKLEFSASVFEDAYVYTKCFLTIPAIYLKSIIISQVAKKVEISKMKLDVSVRVKKTVHPEVKLEFSASVFEDAYVYTKCFLTIPAIYLKSIIISQVKTVIKSKLQAFISALE</sequence>
<dbReference type="AlphaFoldDB" id="W6U6L5"/>
<feature type="transmembrane region" description="Helical" evidence="1">
    <location>
        <begin position="18"/>
        <end position="39"/>
    </location>
</feature>
<reference evidence="2 3" key="1">
    <citation type="journal article" date="2013" name="Nat. Genet.">
        <title>The genome of the hydatid tapeworm Echinococcus granulosus.</title>
        <authorList>
            <person name="Zheng H."/>
            <person name="Zhang W."/>
            <person name="Zhang L."/>
            <person name="Zhang Z."/>
            <person name="Li J."/>
            <person name="Lu G."/>
            <person name="Zhu Y."/>
            <person name="Wang Y."/>
            <person name="Huang Y."/>
            <person name="Liu J."/>
            <person name="Kang H."/>
            <person name="Chen J."/>
            <person name="Wang L."/>
            <person name="Chen A."/>
            <person name="Yu S."/>
            <person name="Gao Z."/>
            <person name="Jin L."/>
            <person name="Gu W."/>
            <person name="Wang Z."/>
            <person name="Zhao L."/>
            <person name="Shi B."/>
            <person name="Wen H."/>
            <person name="Lin R."/>
            <person name="Jones M.K."/>
            <person name="Brejova B."/>
            <person name="Vinar T."/>
            <person name="Zhao G."/>
            <person name="McManus D.P."/>
            <person name="Chen Z."/>
            <person name="Zhou Y."/>
            <person name="Wang S."/>
        </authorList>
    </citation>
    <scope>NUCLEOTIDE SEQUENCE [LARGE SCALE GENOMIC DNA]</scope>
</reference>
<dbReference type="Proteomes" id="UP000019149">
    <property type="component" value="Unassembled WGS sequence"/>
</dbReference>
<dbReference type="RefSeq" id="XP_024345158.1">
    <property type="nucleotide sequence ID" value="XM_024500428.1"/>
</dbReference>
<dbReference type="OrthoDB" id="6301656at2759"/>
<proteinExistence type="predicted"/>
<keyword evidence="3" id="KW-1185">Reference proteome</keyword>
<gene>
    <name evidence="2" type="ORF">EGR_11181</name>
</gene>
<dbReference type="CTD" id="36346894"/>
<dbReference type="EMBL" id="APAU02000459">
    <property type="protein sequence ID" value="EUB53962.1"/>
    <property type="molecule type" value="Genomic_DNA"/>
</dbReference>
<keyword evidence="1" id="KW-0812">Transmembrane</keyword>
<organism evidence="2 3">
    <name type="scientific">Echinococcus granulosus</name>
    <name type="common">Hydatid tapeworm</name>
    <dbReference type="NCBI Taxonomy" id="6210"/>
    <lineage>
        <taxon>Eukaryota</taxon>
        <taxon>Metazoa</taxon>
        <taxon>Spiralia</taxon>
        <taxon>Lophotrochozoa</taxon>
        <taxon>Platyhelminthes</taxon>
        <taxon>Cestoda</taxon>
        <taxon>Eucestoda</taxon>
        <taxon>Cyclophyllidea</taxon>
        <taxon>Taeniidae</taxon>
        <taxon>Echinococcus</taxon>
        <taxon>Echinococcus granulosus group</taxon>
    </lineage>
</organism>
<protein>
    <submittedName>
        <fullName evidence="2">Uncharacterized protein</fullName>
    </submittedName>
</protein>
<dbReference type="KEGG" id="egl:EGR_11181"/>
<evidence type="ECO:0000256" key="1">
    <source>
        <dbReference type="SAM" id="Phobius"/>
    </source>
</evidence>